<reference evidence="4" key="1">
    <citation type="journal article" date="2019" name="Int. J. Syst. Evol. Microbiol.">
        <title>The Global Catalogue of Microorganisms (GCM) 10K type strain sequencing project: providing services to taxonomists for standard genome sequencing and annotation.</title>
        <authorList>
            <consortium name="The Broad Institute Genomics Platform"/>
            <consortium name="The Broad Institute Genome Sequencing Center for Infectious Disease"/>
            <person name="Wu L."/>
            <person name="Ma J."/>
        </authorList>
    </citation>
    <scope>NUCLEOTIDE SEQUENCE [LARGE SCALE GENOMIC DNA]</scope>
    <source>
        <strain evidence="4">JCM 17066</strain>
    </source>
</reference>
<feature type="chain" id="PRO_5047028962" description="Outer membrane lipoprotein-sorting protein" evidence="2">
    <location>
        <begin position="18"/>
        <end position="277"/>
    </location>
</feature>
<dbReference type="Gene3D" id="2.50.20.10">
    <property type="entry name" value="Lipoprotein localisation LolA/LolB/LppX"/>
    <property type="match status" value="1"/>
</dbReference>
<proteinExistence type="predicted"/>
<evidence type="ECO:0000313" key="3">
    <source>
        <dbReference type="EMBL" id="MFC5475525.1"/>
    </source>
</evidence>
<gene>
    <name evidence="3" type="ORF">ACFPM8_16305</name>
</gene>
<keyword evidence="2" id="KW-0732">Signal</keyword>
<evidence type="ECO:0000256" key="2">
    <source>
        <dbReference type="SAM" id="SignalP"/>
    </source>
</evidence>
<feature type="signal peptide" evidence="2">
    <location>
        <begin position="1"/>
        <end position="17"/>
    </location>
</feature>
<dbReference type="Proteomes" id="UP001596045">
    <property type="component" value="Unassembled WGS sequence"/>
</dbReference>
<organism evidence="3 4">
    <name type="scientific">Paraherbaspirillum soli</name>
    <dbReference type="NCBI Taxonomy" id="631222"/>
    <lineage>
        <taxon>Bacteria</taxon>
        <taxon>Pseudomonadati</taxon>
        <taxon>Pseudomonadota</taxon>
        <taxon>Betaproteobacteria</taxon>
        <taxon>Burkholderiales</taxon>
        <taxon>Oxalobacteraceae</taxon>
        <taxon>Paraherbaspirillum</taxon>
    </lineage>
</organism>
<keyword evidence="4" id="KW-1185">Reference proteome</keyword>
<name>A0ABW0MD41_9BURK</name>
<evidence type="ECO:0000256" key="1">
    <source>
        <dbReference type="SAM" id="MobiDB-lite"/>
    </source>
</evidence>
<comment type="caution">
    <text evidence="3">The sequence shown here is derived from an EMBL/GenBank/DDBJ whole genome shotgun (WGS) entry which is preliminary data.</text>
</comment>
<dbReference type="EMBL" id="JBHSMT010000028">
    <property type="protein sequence ID" value="MFC5475525.1"/>
    <property type="molecule type" value="Genomic_DNA"/>
</dbReference>
<feature type="region of interest" description="Disordered" evidence="1">
    <location>
        <begin position="249"/>
        <end position="277"/>
    </location>
</feature>
<protein>
    <recommendedName>
        <fullName evidence="5">Outer membrane lipoprotein-sorting protein</fullName>
    </recommendedName>
</protein>
<accession>A0ABW0MD41</accession>
<evidence type="ECO:0008006" key="5">
    <source>
        <dbReference type="Google" id="ProtNLM"/>
    </source>
</evidence>
<sequence length="277" mass="30687">MKRIAMWTLAACIPALAFTGEPATEPGLSVAQIVEKNVVARGGAEAWRKIQTMVWQGHVESANSAVPTLPFALEMKRPNKTRFQITALNQMAVRVFDGTQGWKLRPAHSGKLDLQPYTPEEVKFAQEEQVIDGPLIDHEQKGVAVSLDGVDDVEGRKSYRLNVRLPSGVSHHMWIDAQTFLDIKYDRETRNPKGQPVTVSVFYRNYQSVEGLQIPLLIETGVGATPRTNKLVIEKVALNPPLDDWRFAKPDAPGHSTSVSIGPETPQAARDTHRPGR</sequence>
<dbReference type="RefSeq" id="WP_378999391.1">
    <property type="nucleotide sequence ID" value="NZ_JBHSMT010000028.1"/>
</dbReference>
<evidence type="ECO:0000313" key="4">
    <source>
        <dbReference type="Proteomes" id="UP001596045"/>
    </source>
</evidence>